<comment type="caution">
    <text evidence="2">The sequence shown here is derived from an EMBL/GenBank/DDBJ whole genome shotgun (WGS) entry which is preliminary data.</text>
</comment>
<accession>A0ABP3KME3</accession>
<dbReference type="InterPro" id="IPR036895">
    <property type="entry name" value="Uracil-DNA_glycosylase-like_sf"/>
</dbReference>
<evidence type="ECO:0000259" key="1">
    <source>
        <dbReference type="Pfam" id="PF03167"/>
    </source>
</evidence>
<name>A0ABP3KME3_9SPHN</name>
<proteinExistence type="predicted"/>
<reference evidence="3" key="1">
    <citation type="journal article" date="2019" name="Int. J. Syst. Evol. Microbiol.">
        <title>The Global Catalogue of Microorganisms (GCM) 10K type strain sequencing project: providing services to taxonomists for standard genome sequencing and annotation.</title>
        <authorList>
            <consortium name="The Broad Institute Genomics Platform"/>
            <consortium name="The Broad Institute Genome Sequencing Center for Infectious Disease"/>
            <person name="Wu L."/>
            <person name="Ma J."/>
        </authorList>
    </citation>
    <scope>NUCLEOTIDE SEQUENCE [LARGE SCALE GENOMIC DNA]</scope>
    <source>
        <strain evidence="3">JCM 14162</strain>
    </source>
</reference>
<dbReference type="EMBL" id="BAAAEM010000003">
    <property type="protein sequence ID" value="GAA0482713.1"/>
    <property type="molecule type" value="Genomic_DNA"/>
</dbReference>
<organism evidence="2 3">
    <name type="scientific">Parasphingorhabdus litoris</name>
    <dbReference type="NCBI Taxonomy" id="394733"/>
    <lineage>
        <taxon>Bacteria</taxon>
        <taxon>Pseudomonadati</taxon>
        <taxon>Pseudomonadota</taxon>
        <taxon>Alphaproteobacteria</taxon>
        <taxon>Sphingomonadales</taxon>
        <taxon>Sphingomonadaceae</taxon>
        <taxon>Parasphingorhabdus</taxon>
    </lineage>
</organism>
<gene>
    <name evidence="2" type="ORF">GCM10009096_26350</name>
</gene>
<evidence type="ECO:0000313" key="2">
    <source>
        <dbReference type="EMBL" id="GAA0482713.1"/>
    </source>
</evidence>
<dbReference type="InterPro" id="IPR005122">
    <property type="entry name" value="Uracil-DNA_glycosylase-like"/>
</dbReference>
<keyword evidence="3" id="KW-1185">Reference proteome</keyword>
<dbReference type="Gene3D" id="3.40.470.10">
    <property type="entry name" value="Uracil-DNA glycosylase-like domain"/>
    <property type="match status" value="1"/>
</dbReference>
<sequence length="251" mass="28212">MEQIESLRDWWSLAGVDLHYDDEPASLLTETVPVTRPVEPKPVENIAATESKPQSNLESTGTANFSENYPSEHDEFLAWLSAPENLVEAQWSQNHILPNGVIEPEIMTIVGMPEQSGLLQNSLFSDKSGALLVNMLKAIGCDSQKTYSASISLGRSFDGRIDPQYHDALKKRVLHHIGLVRPKRIIIFGDTPSGLFFNENLLTARKNKQFVNHSSSKIEAIATFHPRILIERPEFKAEAWRDLQLLTRIQA</sequence>
<dbReference type="SUPFAM" id="SSF52141">
    <property type="entry name" value="Uracil-DNA glycosylase-like"/>
    <property type="match status" value="1"/>
</dbReference>
<dbReference type="Proteomes" id="UP001500713">
    <property type="component" value="Unassembled WGS sequence"/>
</dbReference>
<feature type="domain" description="Uracil-DNA glycosylase-like" evidence="1">
    <location>
        <begin position="102"/>
        <end position="244"/>
    </location>
</feature>
<dbReference type="Pfam" id="PF03167">
    <property type="entry name" value="UDG"/>
    <property type="match status" value="1"/>
</dbReference>
<protein>
    <submittedName>
        <fullName evidence="2">Uracil-DNA glycosylase</fullName>
    </submittedName>
</protein>
<evidence type="ECO:0000313" key="3">
    <source>
        <dbReference type="Proteomes" id="UP001500713"/>
    </source>
</evidence>